<comment type="subcellular location">
    <subcellularLocation>
        <location evidence="1">Membrane</location>
        <topology evidence="1">Multi-pass membrane protein</topology>
    </subcellularLocation>
</comment>
<keyword evidence="3 8" id="KW-0812">Transmembrane</keyword>
<dbReference type="KEGG" id="cyj:Cyan7822_5868"/>
<dbReference type="GO" id="GO:0022904">
    <property type="term" value="P:respiratory electron transport chain"/>
    <property type="evidence" value="ECO:0007669"/>
    <property type="project" value="TreeGrafter"/>
</dbReference>
<feature type="transmembrane region" description="Helical" evidence="9">
    <location>
        <begin position="430"/>
        <end position="450"/>
    </location>
</feature>
<feature type="transmembrane region" description="Helical" evidence="9">
    <location>
        <begin position="115"/>
        <end position="138"/>
    </location>
</feature>
<dbReference type="PROSITE" id="PS00077">
    <property type="entry name" value="COX1_CUB"/>
    <property type="match status" value="1"/>
</dbReference>
<feature type="transmembrane region" description="Helical" evidence="9">
    <location>
        <begin position="206"/>
        <end position="237"/>
    </location>
</feature>
<feature type="domain" description="Cytochrome oxidase subunit I profile" evidence="10">
    <location>
        <begin position="17"/>
        <end position="533"/>
    </location>
</feature>
<dbReference type="GO" id="GO:0004129">
    <property type="term" value="F:cytochrome-c oxidase activity"/>
    <property type="evidence" value="ECO:0007669"/>
    <property type="project" value="InterPro"/>
</dbReference>
<feature type="transmembrane region" description="Helical" evidence="9">
    <location>
        <begin position="400"/>
        <end position="418"/>
    </location>
</feature>
<keyword evidence="4 8" id="KW-0249">Electron transport</keyword>
<reference evidence="12" key="1">
    <citation type="journal article" date="2011" name="MBio">
        <title>Novel metabolic attributes of the genus Cyanothece, comprising a group of unicellular nitrogen-fixing Cyanobacteria.</title>
        <authorList>
            <person name="Bandyopadhyay A."/>
            <person name="Elvitigala T."/>
            <person name="Welsh E."/>
            <person name="Stockel J."/>
            <person name="Liberton M."/>
            <person name="Min H."/>
            <person name="Sherman L.A."/>
            <person name="Pakrasi H.B."/>
        </authorList>
    </citation>
    <scope>NUCLEOTIDE SEQUENCE [LARGE SCALE GENOMIC DNA]</scope>
    <source>
        <strain evidence="12">PCC 7822</strain>
        <plasmid evidence="12">Cy782201</plasmid>
    </source>
</reference>
<evidence type="ECO:0000256" key="5">
    <source>
        <dbReference type="ARBA" id="ARBA00022989"/>
    </source>
</evidence>
<protein>
    <submittedName>
        <fullName evidence="11">Cytochrome c oxidase subunit I</fullName>
    </submittedName>
</protein>
<dbReference type="Pfam" id="PF00115">
    <property type="entry name" value="COX1"/>
    <property type="match status" value="1"/>
</dbReference>
<comment type="function">
    <text evidence="7">Cytochrome c oxidase is the component of the respiratory chain that catalyzes the reduction of oxygen to water. Subunits 1-3 form the functional core of the enzyme complex. CO I is the catalytic subunit of the enzyme. Electrons originating in cytochrome c are transferred via the copper A center of subunit 2 and heme A of subunit 1 to the bimetallic center formed by heme A3 and copper B.</text>
</comment>
<dbReference type="GO" id="GO:0015990">
    <property type="term" value="P:electron transport coupled proton transport"/>
    <property type="evidence" value="ECO:0007669"/>
    <property type="project" value="TreeGrafter"/>
</dbReference>
<proteinExistence type="inferred from homology"/>
<dbReference type="InterPro" id="IPR023616">
    <property type="entry name" value="Cyt_c_oxase-like_su1_dom"/>
</dbReference>
<organism evidence="11 12">
    <name type="scientific">Gloeothece verrucosa (strain PCC 7822)</name>
    <name type="common">Cyanothece sp. (strain PCC 7822)</name>
    <dbReference type="NCBI Taxonomy" id="497965"/>
    <lineage>
        <taxon>Bacteria</taxon>
        <taxon>Bacillati</taxon>
        <taxon>Cyanobacteriota</taxon>
        <taxon>Cyanophyceae</taxon>
        <taxon>Oscillatoriophycideae</taxon>
        <taxon>Chroococcales</taxon>
        <taxon>Aphanothecaceae</taxon>
        <taxon>Gloeothece</taxon>
        <taxon>Gloeothece verrucosa</taxon>
    </lineage>
</organism>
<dbReference type="GO" id="GO:0016020">
    <property type="term" value="C:membrane"/>
    <property type="evidence" value="ECO:0007669"/>
    <property type="project" value="UniProtKB-SubCell"/>
</dbReference>
<evidence type="ECO:0000256" key="1">
    <source>
        <dbReference type="ARBA" id="ARBA00004141"/>
    </source>
</evidence>
<dbReference type="Proteomes" id="UP000008206">
    <property type="component" value="Plasmid Cy782201"/>
</dbReference>
<dbReference type="PROSITE" id="PS50855">
    <property type="entry name" value="COX1"/>
    <property type="match status" value="1"/>
</dbReference>
<dbReference type="InterPro" id="IPR023615">
    <property type="entry name" value="Cyt_c_Oxase_su1_BS"/>
</dbReference>
<evidence type="ECO:0000313" key="12">
    <source>
        <dbReference type="Proteomes" id="UP000008206"/>
    </source>
</evidence>
<name>E0UL92_GLOV7</name>
<dbReference type="EMBL" id="CP002199">
    <property type="protein sequence ID" value="ADN17722.1"/>
    <property type="molecule type" value="Genomic_DNA"/>
</dbReference>
<dbReference type="PANTHER" id="PTHR10422:SF18">
    <property type="entry name" value="CYTOCHROME C OXIDASE SUBUNIT 1"/>
    <property type="match status" value="1"/>
</dbReference>
<dbReference type="PRINTS" id="PR01165">
    <property type="entry name" value="CYCOXIDASEI"/>
</dbReference>
<dbReference type="Gene3D" id="1.20.210.10">
    <property type="entry name" value="Cytochrome c oxidase-like, subunit I domain"/>
    <property type="match status" value="1"/>
</dbReference>
<dbReference type="OrthoDB" id="9759913at2"/>
<comment type="similarity">
    <text evidence="8">Belongs to the heme-copper respiratory oxidase family.</text>
</comment>
<keyword evidence="8" id="KW-0408">Iron</keyword>
<dbReference type="HOGENOM" id="CLU_011899_7_3_3"/>
<sequence length="551" mass="61859">MTNQSLTETNKNRRSDNRSENNWRRYLSFSTDHKVIGVQYLLTTFFFFLIGGLLAMIIRGELLTPESDLVDRALYNGLFTMHGTIMIFLWIIPCMAGLANYLVPLMIGAKDMAFPLLNAIAFWIIPPSGLLMLSSFLLPDGTAQSGWWSYPPISLEIPGGQPINGQFIWILSLIFIGISSIMGAVNFITTIIWMRAPGMTFFRMPVFVWTVLSAQLLQLISLPSLTGAIIMLLFDLLGTHFFTPLHNGEPVIYQHLFWFYSHPAVYVMALPAFGIFSEIIPAFSRNPLFGYRSVALASFGIALVSLFVWAHHMFASATPSWLRITFMITSMIVAVPTGIKVFAWTATVWKSKLHLQTPMLFALAGVIMFIFAGITGVMLSAVPFDLHVNNTHFVVGHFHYVVYNTITMAIFGAFYFWFPKITGRMYSEGWGKLHFWLTFIGANLTFFPMHPVGLQGMVRRVSSYPPEYQGWNIIASLGSFLLGVSILPFIANMIYSCLEGEKASNNPWYATGLEWATSSPPPQENFAEVPTVTRPPYDYGDPKIAVIEPSD</sequence>
<gene>
    <name evidence="11" type="ordered locus">Cyan7822_5868</name>
</gene>
<keyword evidence="5 9" id="KW-1133">Transmembrane helix</keyword>
<keyword evidence="2 8" id="KW-0679">Respiratory chain</keyword>
<dbReference type="AlphaFoldDB" id="E0UL92"/>
<evidence type="ECO:0000256" key="8">
    <source>
        <dbReference type="RuleBase" id="RU000370"/>
    </source>
</evidence>
<keyword evidence="8" id="KW-0349">Heme</keyword>
<feature type="transmembrane region" description="Helical" evidence="9">
    <location>
        <begin position="167"/>
        <end position="194"/>
    </location>
</feature>
<keyword evidence="8" id="KW-0479">Metal-binding</keyword>
<dbReference type="PANTHER" id="PTHR10422">
    <property type="entry name" value="CYTOCHROME C OXIDASE SUBUNIT 1"/>
    <property type="match status" value="1"/>
</dbReference>
<feature type="transmembrane region" description="Helical" evidence="9">
    <location>
        <begin position="289"/>
        <end position="309"/>
    </location>
</feature>
<geneLocation type="plasmid" evidence="11 12">
    <name>Cy782201</name>
</geneLocation>
<feature type="transmembrane region" description="Helical" evidence="9">
    <location>
        <begin position="35"/>
        <end position="58"/>
    </location>
</feature>
<feature type="transmembrane region" description="Helical" evidence="9">
    <location>
        <begin position="257"/>
        <end position="277"/>
    </location>
</feature>
<dbReference type="InterPro" id="IPR036927">
    <property type="entry name" value="Cyt_c_oxase-like_su1_sf"/>
</dbReference>
<evidence type="ECO:0000256" key="6">
    <source>
        <dbReference type="ARBA" id="ARBA00023136"/>
    </source>
</evidence>
<feature type="transmembrane region" description="Helical" evidence="9">
    <location>
        <begin position="470"/>
        <end position="495"/>
    </location>
</feature>
<feature type="transmembrane region" description="Helical" evidence="9">
    <location>
        <begin position="78"/>
        <end position="103"/>
    </location>
</feature>
<evidence type="ECO:0000313" key="11">
    <source>
        <dbReference type="EMBL" id="ADN17722.1"/>
    </source>
</evidence>
<dbReference type="GO" id="GO:0020037">
    <property type="term" value="F:heme binding"/>
    <property type="evidence" value="ECO:0007669"/>
    <property type="project" value="InterPro"/>
</dbReference>
<dbReference type="SUPFAM" id="SSF81442">
    <property type="entry name" value="Cytochrome c oxidase subunit I-like"/>
    <property type="match status" value="1"/>
</dbReference>
<feature type="transmembrane region" description="Helical" evidence="9">
    <location>
        <begin position="321"/>
        <end position="347"/>
    </location>
</feature>
<evidence type="ECO:0000256" key="7">
    <source>
        <dbReference type="ARBA" id="ARBA00025218"/>
    </source>
</evidence>
<evidence type="ECO:0000256" key="3">
    <source>
        <dbReference type="ARBA" id="ARBA00022692"/>
    </source>
</evidence>
<evidence type="ECO:0000256" key="4">
    <source>
        <dbReference type="ARBA" id="ARBA00022982"/>
    </source>
</evidence>
<evidence type="ECO:0000256" key="9">
    <source>
        <dbReference type="SAM" id="Phobius"/>
    </source>
</evidence>
<dbReference type="InterPro" id="IPR000883">
    <property type="entry name" value="Cyt_C_Oxase_1"/>
</dbReference>
<evidence type="ECO:0000256" key="2">
    <source>
        <dbReference type="ARBA" id="ARBA00022660"/>
    </source>
</evidence>
<keyword evidence="8" id="KW-0813">Transport</keyword>
<keyword evidence="6 9" id="KW-0472">Membrane</keyword>
<accession>E0UL92</accession>
<keyword evidence="12" id="KW-1185">Reference proteome</keyword>
<evidence type="ECO:0000259" key="10">
    <source>
        <dbReference type="PROSITE" id="PS50855"/>
    </source>
</evidence>
<keyword evidence="11" id="KW-0614">Plasmid</keyword>
<dbReference type="RefSeq" id="WP_013334472.1">
    <property type="nucleotide sequence ID" value="NC_014533.1"/>
</dbReference>
<dbReference type="GO" id="GO:0009060">
    <property type="term" value="P:aerobic respiration"/>
    <property type="evidence" value="ECO:0007669"/>
    <property type="project" value="InterPro"/>
</dbReference>
<feature type="transmembrane region" description="Helical" evidence="9">
    <location>
        <begin position="359"/>
        <end position="380"/>
    </location>
</feature>